<dbReference type="InterPro" id="IPR023214">
    <property type="entry name" value="HAD_sf"/>
</dbReference>
<dbReference type="Pfam" id="PF00702">
    <property type="entry name" value="Hydrolase"/>
    <property type="match status" value="1"/>
</dbReference>
<dbReference type="EMBL" id="CP029191">
    <property type="protein sequence ID" value="QES42393.1"/>
    <property type="molecule type" value="Genomic_DNA"/>
</dbReference>
<accession>A0A5P2CIT5</accession>
<dbReference type="PANTHER" id="PTHR43434">
    <property type="entry name" value="PHOSPHOGLYCOLATE PHOSPHATASE"/>
    <property type="match status" value="1"/>
</dbReference>
<dbReference type="InterPro" id="IPR050155">
    <property type="entry name" value="HAD-like_hydrolase_sf"/>
</dbReference>
<dbReference type="GO" id="GO:0005829">
    <property type="term" value="C:cytosol"/>
    <property type="evidence" value="ECO:0007669"/>
    <property type="project" value="TreeGrafter"/>
</dbReference>
<dbReference type="GO" id="GO:0006281">
    <property type="term" value="P:DNA repair"/>
    <property type="evidence" value="ECO:0007669"/>
    <property type="project" value="TreeGrafter"/>
</dbReference>
<dbReference type="SUPFAM" id="SSF56784">
    <property type="entry name" value="HAD-like"/>
    <property type="match status" value="1"/>
</dbReference>
<name>A0A5P2CIT5_STRVZ</name>
<dbReference type="InterPro" id="IPR036412">
    <property type="entry name" value="HAD-like_sf"/>
</dbReference>
<reference evidence="2 3" key="1">
    <citation type="submission" date="2018-05" db="EMBL/GenBank/DDBJ databases">
        <title>Streptomyces venezuelae.</title>
        <authorList>
            <person name="Kim W."/>
            <person name="Lee N."/>
            <person name="Cho B.-K."/>
        </authorList>
    </citation>
    <scope>NUCLEOTIDE SEQUENCE [LARGE SCALE GENOMIC DNA]</scope>
    <source>
        <strain evidence="2 3">ATCC 14585</strain>
    </source>
</reference>
<evidence type="ECO:0000313" key="2">
    <source>
        <dbReference type="EMBL" id="QES42393.1"/>
    </source>
</evidence>
<evidence type="ECO:0000313" key="3">
    <source>
        <dbReference type="Proteomes" id="UP000324015"/>
    </source>
</evidence>
<feature type="compositionally biased region" description="Polar residues" evidence="1">
    <location>
        <begin position="1"/>
        <end position="15"/>
    </location>
</feature>
<dbReference type="Gene3D" id="3.40.50.1000">
    <property type="entry name" value="HAD superfamily/HAD-like"/>
    <property type="match status" value="1"/>
</dbReference>
<dbReference type="Proteomes" id="UP000324015">
    <property type="component" value="Chromosome"/>
</dbReference>
<dbReference type="AlphaFoldDB" id="A0A5P2CIT5"/>
<proteinExistence type="predicted"/>
<sequence length="255" mass="28166">MTSDSTQSDATPTESATDETERLRDVVTAVRFVLFDFDGPICRLFAGRPAADVAADLVHWLKERGLRGLLTDEEMKEPDPYVVLRAVDRRHPRSDLVVELEQWLTRQELNAVATAMPTAYVDPLIRTWTAVGARLAVTTNNAPCAVGRYLARRGILSCFAPHIYGRTHDLSRLKPDPDCVERAVRAMGAEPRATLMIGDAPSDYVAAQQAGVGFLGYARNERKARLLREAGAEHLVDSLERLSRVVYATGHTKAP</sequence>
<dbReference type="PANTHER" id="PTHR43434:SF1">
    <property type="entry name" value="PHOSPHOGLYCOLATE PHOSPHATASE"/>
    <property type="match status" value="1"/>
</dbReference>
<gene>
    <name evidence="2" type="ORF">DEJ49_16585</name>
</gene>
<protein>
    <submittedName>
        <fullName evidence="2">HAD family hydrolase</fullName>
    </submittedName>
</protein>
<dbReference type="RefSeq" id="WP_150184839.1">
    <property type="nucleotide sequence ID" value="NZ_CP029191.1"/>
</dbReference>
<organism evidence="2 3">
    <name type="scientific">Streptomyces venezuelae</name>
    <dbReference type="NCBI Taxonomy" id="54571"/>
    <lineage>
        <taxon>Bacteria</taxon>
        <taxon>Bacillati</taxon>
        <taxon>Actinomycetota</taxon>
        <taxon>Actinomycetes</taxon>
        <taxon>Kitasatosporales</taxon>
        <taxon>Streptomycetaceae</taxon>
        <taxon>Streptomyces</taxon>
    </lineage>
</organism>
<keyword evidence="2" id="KW-0378">Hydrolase</keyword>
<dbReference type="GO" id="GO:0008967">
    <property type="term" value="F:phosphoglycolate phosphatase activity"/>
    <property type="evidence" value="ECO:0007669"/>
    <property type="project" value="TreeGrafter"/>
</dbReference>
<feature type="region of interest" description="Disordered" evidence="1">
    <location>
        <begin position="1"/>
        <end position="21"/>
    </location>
</feature>
<evidence type="ECO:0000256" key="1">
    <source>
        <dbReference type="SAM" id="MobiDB-lite"/>
    </source>
</evidence>